<dbReference type="PROSITE" id="PS50082">
    <property type="entry name" value="WD_REPEATS_2"/>
    <property type="match status" value="1"/>
</dbReference>
<dbReference type="SUPFAM" id="SSF50998">
    <property type="entry name" value="Quinoprotein alcohol dehydrogenase-like"/>
    <property type="match status" value="1"/>
</dbReference>
<dbReference type="Gene3D" id="2.130.10.10">
    <property type="entry name" value="YVTN repeat-like/Quinoprotein amine dehydrogenase"/>
    <property type="match status" value="2"/>
</dbReference>
<keyword evidence="4 6" id="KW-0067">ATP-binding</keyword>
<dbReference type="EC" id="2.7.11.1" evidence="9"/>
<name>A0A5B9VW27_9BACT</name>
<dbReference type="Gene3D" id="1.10.510.10">
    <property type="entry name" value="Transferase(Phosphotransferase) domain 1"/>
    <property type="match status" value="1"/>
</dbReference>
<dbReference type="InterPro" id="IPR015943">
    <property type="entry name" value="WD40/YVTN_repeat-like_dom_sf"/>
</dbReference>
<dbReference type="SMART" id="SM00220">
    <property type="entry name" value="S_TKc"/>
    <property type="match status" value="1"/>
</dbReference>
<accession>A0A5B9VW27</accession>
<dbReference type="KEGG" id="agv:OJF2_05300"/>
<protein>
    <submittedName>
        <fullName evidence="9">Serine/threonine-protein kinase StkP</fullName>
        <ecNumber evidence="9">2.7.11.1</ecNumber>
    </submittedName>
</protein>
<keyword evidence="1 9" id="KW-0808">Transferase</keyword>
<evidence type="ECO:0000259" key="8">
    <source>
        <dbReference type="PROSITE" id="PS50011"/>
    </source>
</evidence>
<dbReference type="GO" id="GO:0004674">
    <property type="term" value="F:protein serine/threonine kinase activity"/>
    <property type="evidence" value="ECO:0007669"/>
    <property type="project" value="UniProtKB-EC"/>
</dbReference>
<evidence type="ECO:0000256" key="5">
    <source>
        <dbReference type="PROSITE-ProRule" id="PRU00221"/>
    </source>
</evidence>
<feature type="binding site" evidence="6">
    <location>
        <position position="92"/>
    </location>
    <ligand>
        <name>ATP</name>
        <dbReference type="ChEBI" id="CHEBI:30616"/>
    </ligand>
</feature>
<dbReference type="InterPro" id="IPR017441">
    <property type="entry name" value="Protein_kinase_ATP_BS"/>
</dbReference>
<evidence type="ECO:0000256" key="4">
    <source>
        <dbReference type="ARBA" id="ARBA00022840"/>
    </source>
</evidence>
<dbReference type="PROSITE" id="PS50011">
    <property type="entry name" value="PROTEIN_KINASE_DOM"/>
    <property type="match status" value="1"/>
</dbReference>
<dbReference type="SUPFAM" id="SSF56112">
    <property type="entry name" value="Protein kinase-like (PK-like)"/>
    <property type="match status" value="1"/>
</dbReference>
<evidence type="ECO:0000313" key="10">
    <source>
        <dbReference type="Proteomes" id="UP000324233"/>
    </source>
</evidence>
<dbReference type="PROSITE" id="PS00108">
    <property type="entry name" value="PROTEIN_KINASE_ST"/>
    <property type="match status" value="1"/>
</dbReference>
<keyword evidence="10" id="KW-1185">Reference proteome</keyword>
<dbReference type="Proteomes" id="UP000324233">
    <property type="component" value="Chromosome"/>
</dbReference>
<sequence>MPVQVLCPNPRCGASLSGSGAELAGLNRCPRCGTSLGGSGVGAGAAAFAAPAGLAPGSAFGRYRVDRRLGEGGMGSVYLAHDTSLGRAVALKVPHLAAGGDPGVLERFRREAQAAAALDHPNLCPVYDAGEVEGVPYLTMAYIEGRPLSQLIGPERSLPQRQVAAVVRKLALALQEAHDRGVVHRDLKPANVLVSRKRDLVVVDFGLARREGGGDARLTRSGMIVGTPAYMAPEQVAGDASAVGPASDVYALGVILYEMVSGHVPFDGPAAMVLAQVMTAEPPPIAGWRDDADPELESVCRKATAKRRQDRYGSMREFAEALDGYIRGGRAASPSTTLADLPAAGGESPTPTTGAETLIGRLVGRLGPGAEPSEPMRVGEGPSAAASTREAKRPPTRRLPLVAAGASALAILLGLVLYVATGSGTVRIEVSDPKADVQVKVDGKAISVEGLGSPIRLSVGEHELEATSEGFEAYGRKFTIKRGEAATVLVELVSKRSVATVARTIPEEGGASVPSQPTVVPAAARTVAEGSSQPKPIGGDATRVRTPEPETHAADTAEIARRKAYADGIQSAQLMIKSHDLGGAGKALAACPEGLRGWEWYYCRSMCQEEPAVGRPRPREAGGDPRVGLLEFRPDGIPLGLSFSPNGKRLAYVTRSGELFVLDLTTRRPLGRRKLDRGAYRVRYSPDGGRIATIGYDKSGAVVEVWDARTLARSRVFEGHAGRLGGCILFGPNARWIATSCEGEDDSTVRIWPLSAGVGRNVCRGPRRVVYSLVADPAGRWLASVGAEPVVRFWDVATGRELFHLDVPGFARDCDCTPDGRQIALACFGFVAIMDVESRKLVGQFSSGNDEHFIKYSPDGRRLVTARSTDLRLEIWDPASGRELLRLDEDRFKGDCCMGLDFSADGRHIATSDGAYGTIRIWSIPEVRDGAGPTSPVGHDRGSSGGTTK</sequence>
<keyword evidence="5" id="KW-0853">WD repeat</keyword>
<dbReference type="GO" id="GO:0005524">
    <property type="term" value="F:ATP binding"/>
    <property type="evidence" value="ECO:0007669"/>
    <property type="project" value="UniProtKB-UniRule"/>
</dbReference>
<feature type="region of interest" description="Disordered" evidence="7">
    <location>
        <begin position="927"/>
        <end position="949"/>
    </location>
</feature>
<feature type="region of interest" description="Disordered" evidence="7">
    <location>
        <begin position="526"/>
        <end position="553"/>
    </location>
</feature>
<feature type="compositionally biased region" description="Basic and acidic residues" evidence="7">
    <location>
        <begin position="542"/>
        <end position="553"/>
    </location>
</feature>
<evidence type="ECO:0000313" key="9">
    <source>
        <dbReference type="EMBL" id="QEH32061.1"/>
    </source>
</evidence>
<evidence type="ECO:0000256" key="1">
    <source>
        <dbReference type="ARBA" id="ARBA00022679"/>
    </source>
</evidence>
<proteinExistence type="predicted"/>
<dbReference type="Gene3D" id="3.30.200.20">
    <property type="entry name" value="Phosphorylase Kinase, domain 1"/>
    <property type="match status" value="1"/>
</dbReference>
<dbReference type="PANTHER" id="PTHR43289">
    <property type="entry name" value="MITOGEN-ACTIVATED PROTEIN KINASE KINASE KINASE 20-RELATED"/>
    <property type="match status" value="1"/>
</dbReference>
<dbReference type="AlphaFoldDB" id="A0A5B9VW27"/>
<keyword evidence="3 9" id="KW-0418">Kinase</keyword>
<dbReference type="RefSeq" id="WP_148590967.1">
    <property type="nucleotide sequence ID" value="NZ_CP042997.1"/>
</dbReference>
<evidence type="ECO:0000256" key="6">
    <source>
        <dbReference type="PROSITE-ProRule" id="PRU10141"/>
    </source>
</evidence>
<evidence type="ECO:0000256" key="2">
    <source>
        <dbReference type="ARBA" id="ARBA00022741"/>
    </source>
</evidence>
<dbReference type="PROSITE" id="PS00107">
    <property type="entry name" value="PROTEIN_KINASE_ATP"/>
    <property type="match status" value="1"/>
</dbReference>
<dbReference type="CDD" id="cd14014">
    <property type="entry name" value="STKc_PknB_like"/>
    <property type="match status" value="1"/>
</dbReference>
<dbReference type="EMBL" id="CP042997">
    <property type="protein sequence ID" value="QEH32061.1"/>
    <property type="molecule type" value="Genomic_DNA"/>
</dbReference>
<dbReference type="InterPro" id="IPR008271">
    <property type="entry name" value="Ser/Thr_kinase_AS"/>
</dbReference>
<dbReference type="InterPro" id="IPR011009">
    <property type="entry name" value="Kinase-like_dom_sf"/>
</dbReference>
<evidence type="ECO:0000256" key="7">
    <source>
        <dbReference type="SAM" id="MobiDB-lite"/>
    </source>
</evidence>
<dbReference type="InterPro" id="IPR000719">
    <property type="entry name" value="Prot_kinase_dom"/>
</dbReference>
<organism evidence="9 10">
    <name type="scientific">Aquisphaera giovannonii</name>
    <dbReference type="NCBI Taxonomy" id="406548"/>
    <lineage>
        <taxon>Bacteria</taxon>
        <taxon>Pseudomonadati</taxon>
        <taxon>Planctomycetota</taxon>
        <taxon>Planctomycetia</taxon>
        <taxon>Isosphaerales</taxon>
        <taxon>Isosphaeraceae</taxon>
        <taxon>Aquisphaera</taxon>
    </lineage>
</organism>
<dbReference type="SMART" id="SM00320">
    <property type="entry name" value="WD40"/>
    <property type="match status" value="6"/>
</dbReference>
<dbReference type="PANTHER" id="PTHR43289:SF34">
    <property type="entry name" value="SERINE_THREONINE-PROTEIN KINASE YBDM-RELATED"/>
    <property type="match status" value="1"/>
</dbReference>
<keyword evidence="2 6" id="KW-0547">Nucleotide-binding</keyword>
<reference evidence="9 10" key="1">
    <citation type="submission" date="2019-08" db="EMBL/GenBank/DDBJ databases">
        <title>Deep-cultivation of Planctomycetes and their phenomic and genomic characterization uncovers novel biology.</title>
        <authorList>
            <person name="Wiegand S."/>
            <person name="Jogler M."/>
            <person name="Boedeker C."/>
            <person name="Pinto D."/>
            <person name="Vollmers J."/>
            <person name="Rivas-Marin E."/>
            <person name="Kohn T."/>
            <person name="Peeters S.H."/>
            <person name="Heuer A."/>
            <person name="Rast P."/>
            <person name="Oberbeckmann S."/>
            <person name="Bunk B."/>
            <person name="Jeske O."/>
            <person name="Meyerdierks A."/>
            <person name="Storesund J.E."/>
            <person name="Kallscheuer N."/>
            <person name="Luecker S."/>
            <person name="Lage O.M."/>
            <person name="Pohl T."/>
            <person name="Merkel B.J."/>
            <person name="Hornburger P."/>
            <person name="Mueller R.-W."/>
            <person name="Bruemmer F."/>
            <person name="Labrenz M."/>
            <person name="Spormann A.M."/>
            <person name="Op den Camp H."/>
            <person name="Overmann J."/>
            <person name="Amann R."/>
            <person name="Jetten M.S.M."/>
            <person name="Mascher T."/>
            <person name="Medema M.H."/>
            <person name="Devos D.P."/>
            <person name="Kaster A.-K."/>
            <person name="Ovreas L."/>
            <person name="Rohde M."/>
            <person name="Galperin M.Y."/>
            <person name="Jogler C."/>
        </authorList>
    </citation>
    <scope>NUCLEOTIDE SEQUENCE [LARGE SCALE GENOMIC DNA]</scope>
    <source>
        <strain evidence="9 10">OJF2</strain>
    </source>
</reference>
<dbReference type="Pfam" id="PF00069">
    <property type="entry name" value="Pkinase"/>
    <property type="match status" value="1"/>
</dbReference>
<feature type="domain" description="Protein kinase" evidence="8">
    <location>
        <begin position="63"/>
        <end position="326"/>
    </location>
</feature>
<dbReference type="OrthoDB" id="9765809at2"/>
<dbReference type="Pfam" id="PF00400">
    <property type="entry name" value="WD40"/>
    <property type="match status" value="2"/>
</dbReference>
<gene>
    <name evidence="9" type="primary">stkP_1</name>
    <name evidence="9" type="ORF">OJF2_05300</name>
</gene>
<dbReference type="InterPro" id="IPR011047">
    <property type="entry name" value="Quinoprotein_ADH-like_sf"/>
</dbReference>
<evidence type="ECO:0000256" key="3">
    <source>
        <dbReference type="ARBA" id="ARBA00022777"/>
    </source>
</evidence>
<dbReference type="InterPro" id="IPR001680">
    <property type="entry name" value="WD40_rpt"/>
</dbReference>
<feature type="region of interest" description="Disordered" evidence="7">
    <location>
        <begin position="364"/>
        <end position="396"/>
    </location>
</feature>
<feature type="repeat" description="WD" evidence="5">
    <location>
        <begin position="763"/>
        <end position="804"/>
    </location>
</feature>